<dbReference type="Proteomes" id="UP001597474">
    <property type="component" value="Unassembled WGS sequence"/>
</dbReference>
<evidence type="ECO:0000313" key="2">
    <source>
        <dbReference type="Proteomes" id="UP001597474"/>
    </source>
</evidence>
<comment type="caution">
    <text evidence="1">The sequence shown here is derived from an EMBL/GenBank/DDBJ whole genome shotgun (WGS) entry which is preliminary data.</text>
</comment>
<gene>
    <name evidence="1" type="ORF">ACFSUD_16000</name>
</gene>
<dbReference type="Pfam" id="PF07345">
    <property type="entry name" value="ATPaseInh_sub_z"/>
    <property type="match status" value="1"/>
</dbReference>
<dbReference type="EMBL" id="JBHUMP010000017">
    <property type="protein sequence ID" value="MFD2741085.1"/>
    <property type="molecule type" value="Genomic_DNA"/>
</dbReference>
<reference evidence="2" key="1">
    <citation type="journal article" date="2019" name="Int. J. Syst. Evol. Microbiol.">
        <title>The Global Catalogue of Microorganisms (GCM) 10K type strain sequencing project: providing services to taxonomists for standard genome sequencing and annotation.</title>
        <authorList>
            <consortium name="The Broad Institute Genomics Platform"/>
            <consortium name="The Broad Institute Genome Sequencing Center for Infectious Disease"/>
            <person name="Wu L."/>
            <person name="Ma J."/>
        </authorList>
    </citation>
    <scope>NUCLEOTIDE SEQUENCE [LARGE SCALE GENOMIC DNA]</scope>
    <source>
        <strain evidence="2">TISTR 2562</strain>
    </source>
</reference>
<dbReference type="PIRSF" id="PIRSF031780">
    <property type="entry name" value="UCP031780"/>
    <property type="match status" value="1"/>
</dbReference>
<accession>A0ABW5U5J9</accession>
<proteinExistence type="predicted"/>
<organism evidence="1 2">
    <name type="scientific">Sulfitobacter aestuarii</name>
    <dbReference type="NCBI Taxonomy" id="2161676"/>
    <lineage>
        <taxon>Bacteria</taxon>
        <taxon>Pseudomonadati</taxon>
        <taxon>Pseudomonadota</taxon>
        <taxon>Alphaproteobacteria</taxon>
        <taxon>Rhodobacterales</taxon>
        <taxon>Roseobacteraceae</taxon>
        <taxon>Sulfitobacter</taxon>
    </lineage>
</organism>
<protein>
    <submittedName>
        <fullName evidence="1">DUF1476 domain-containing protein</fullName>
    </submittedName>
</protein>
<sequence length="105" mass="11582">MTTFDEREIAFENKFAHDAEMQFKASARRDKLIGLWAAGLMGLSGEEAAAYAHEVVRAEVKGAGEAAVYRKLSADLGERADEATIRKTMQSMLAEAKDQLMTEIN</sequence>
<dbReference type="InterPro" id="IPR009945">
    <property type="entry name" value="ATPase_inh_sub_z"/>
</dbReference>
<dbReference type="RefSeq" id="WP_386375512.1">
    <property type="nucleotide sequence ID" value="NZ_JBHUMP010000017.1"/>
</dbReference>
<dbReference type="InterPro" id="IPR038293">
    <property type="entry name" value="ATPase_inh_sub_z_sf"/>
</dbReference>
<name>A0ABW5U5J9_9RHOB</name>
<evidence type="ECO:0000313" key="1">
    <source>
        <dbReference type="EMBL" id="MFD2741085.1"/>
    </source>
</evidence>
<keyword evidence="2" id="KW-1185">Reference proteome</keyword>
<dbReference type="Gene3D" id="1.10.790.20">
    <property type="entry name" value="Domain of unknown function DUF1476"/>
    <property type="match status" value="1"/>
</dbReference>